<dbReference type="InterPro" id="IPR029033">
    <property type="entry name" value="His_PPase_superfam"/>
</dbReference>
<dbReference type="PANTHER" id="PTHR48100">
    <property type="entry name" value="BROAD-SPECIFICITY PHOSPHATASE YOR283W-RELATED"/>
    <property type="match status" value="1"/>
</dbReference>
<dbReference type="Gene3D" id="3.40.50.1240">
    <property type="entry name" value="Phosphoglycerate mutase-like"/>
    <property type="match status" value="1"/>
</dbReference>
<name>A0A917AUX9_9MICC</name>
<reference evidence="1" key="2">
    <citation type="submission" date="2020-09" db="EMBL/GenBank/DDBJ databases">
        <authorList>
            <person name="Sun Q."/>
            <person name="Zhou Y."/>
        </authorList>
    </citation>
    <scope>NUCLEOTIDE SEQUENCE</scope>
    <source>
        <strain evidence="1">CGMCC 1.15388</strain>
    </source>
</reference>
<dbReference type="InterPro" id="IPR050275">
    <property type="entry name" value="PGM_Phosphatase"/>
</dbReference>
<comment type="caution">
    <text evidence="1">The sequence shown here is derived from an EMBL/GenBank/DDBJ whole genome shotgun (WGS) entry which is preliminary data.</text>
</comment>
<dbReference type="GO" id="GO:0016791">
    <property type="term" value="F:phosphatase activity"/>
    <property type="evidence" value="ECO:0007669"/>
    <property type="project" value="TreeGrafter"/>
</dbReference>
<dbReference type="SUPFAM" id="SSF53254">
    <property type="entry name" value="Phosphoglycerate mutase-like"/>
    <property type="match status" value="1"/>
</dbReference>
<dbReference type="Proteomes" id="UP000633136">
    <property type="component" value="Unassembled WGS sequence"/>
</dbReference>
<dbReference type="AlphaFoldDB" id="A0A917AUX9"/>
<reference evidence="1" key="1">
    <citation type="journal article" date="2014" name="Int. J. Syst. Evol. Microbiol.">
        <title>Complete genome sequence of Corynebacterium casei LMG S-19264T (=DSM 44701T), isolated from a smear-ripened cheese.</title>
        <authorList>
            <consortium name="US DOE Joint Genome Institute (JGI-PGF)"/>
            <person name="Walter F."/>
            <person name="Albersmeier A."/>
            <person name="Kalinowski J."/>
            <person name="Ruckert C."/>
        </authorList>
    </citation>
    <scope>NUCLEOTIDE SEQUENCE</scope>
    <source>
        <strain evidence="1">CGMCC 1.15388</strain>
    </source>
</reference>
<protein>
    <submittedName>
        <fullName evidence="1">Fructose 2,6-bisphosphatase</fullName>
    </submittedName>
</protein>
<dbReference type="CDD" id="cd07067">
    <property type="entry name" value="HP_PGM_like"/>
    <property type="match status" value="1"/>
</dbReference>
<evidence type="ECO:0000313" key="1">
    <source>
        <dbReference type="EMBL" id="GGE74246.1"/>
    </source>
</evidence>
<dbReference type="SMART" id="SM00855">
    <property type="entry name" value="PGAM"/>
    <property type="match status" value="1"/>
</dbReference>
<proteinExistence type="predicted"/>
<sequence>MASETATVHLVRHGEVHNPDRVLYGRLPGFGLSELGHEMAEGISEHFGQRAENGQPVHLLAASPLKRAQETIAPLAQRLGMPVTTEERVLEAENKFEGLSEVKRQLRNPRMWPLLANPFRPSWGEPYTQQVSRVLAAVKDLADQAVAEHGDGAEVVVVSHQLPIWVTRLWAEDRPLWHDPRSRECTLTSVTSLHIGPAGVESVTYDEPNEALSQQALALPGA</sequence>
<dbReference type="InterPro" id="IPR013078">
    <property type="entry name" value="His_Pase_superF_clade-1"/>
</dbReference>
<accession>A0A917AUX9</accession>
<evidence type="ECO:0000313" key="2">
    <source>
        <dbReference type="Proteomes" id="UP000633136"/>
    </source>
</evidence>
<dbReference type="EMBL" id="BMIS01000010">
    <property type="protein sequence ID" value="GGE74246.1"/>
    <property type="molecule type" value="Genomic_DNA"/>
</dbReference>
<dbReference type="Pfam" id="PF00300">
    <property type="entry name" value="His_Phos_1"/>
    <property type="match status" value="1"/>
</dbReference>
<gene>
    <name evidence="1" type="ORF">GCM10011401_21870</name>
</gene>
<dbReference type="GO" id="GO:0005737">
    <property type="term" value="C:cytoplasm"/>
    <property type="evidence" value="ECO:0007669"/>
    <property type="project" value="TreeGrafter"/>
</dbReference>
<dbReference type="PANTHER" id="PTHR48100:SF51">
    <property type="entry name" value="PHOSPHOGLYCERATE MUTASE"/>
    <property type="match status" value="1"/>
</dbReference>
<organism evidence="1 2">
    <name type="scientific">Nesterenkonia cremea</name>
    <dbReference type="NCBI Taxonomy" id="1882340"/>
    <lineage>
        <taxon>Bacteria</taxon>
        <taxon>Bacillati</taxon>
        <taxon>Actinomycetota</taxon>
        <taxon>Actinomycetes</taxon>
        <taxon>Micrococcales</taxon>
        <taxon>Micrococcaceae</taxon>
        <taxon>Nesterenkonia</taxon>
    </lineage>
</organism>
<dbReference type="RefSeq" id="WP_188685634.1">
    <property type="nucleotide sequence ID" value="NZ_BMIS01000010.1"/>
</dbReference>
<keyword evidence="2" id="KW-1185">Reference proteome</keyword>